<feature type="transmembrane region" description="Helical" evidence="2">
    <location>
        <begin position="21"/>
        <end position="43"/>
    </location>
</feature>
<keyword evidence="2" id="KW-1133">Transmembrane helix</keyword>
<evidence type="ECO:0000313" key="3">
    <source>
        <dbReference type="EMBL" id="MBI5128992.1"/>
    </source>
</evidence>
<keyword evidence="2" id="KW-0812">Transmembrane</keyword>
<comment type="caution">
    <text evidence="3">The sequence shown here is derived from an EMBL/GenBank/DDBJ whole genome shotgun (WGS) entry which is preliminary data.</text>
</comment>
<name>A0A933VUQ9_RHOPL</name>
<keyword evidence="2" id="KW-0472">Membrane</keyword>
<proteinExistence type="predicted"/>
<dbReference type="Proteomes" id="UP000782519">
    <property type="component" value="Unassembled WGS sequence"/>
</dbReference>
<feature type="transmembrane region" description="Helical" evidence="2">
    <location>
        <begin position="108"/>
        <end position="127"/>
    </location>
</feature>
<dbReference type="AlphaFoldDB" id="A0A933VUQ9"/>
<feature type="transmembrane region" description="Helical" evidence="2">
    <location>
        <begin position="157"/>
        <end position="176"/>
    </location>
</feature>
<reference evidence="3" key="1">
    <citation type="submission" date="2020-07" db="EMBL/GenBank/DDBJ databases">
        <title>Huge and variable diversity of episymbiotic CPR bacteria and DPANN archaea in groundwater ecosystems.</title>
        <authorList>
            <person name="He C.Y."/>
            <person name="Keren R."/>
            <person name="Whittaker M."/>
            <person name="Farag I.F."/>
            <person name="Doudna J."/>
            <person name="Cate J.H.D."/>
            <person name="Banfield J.F."/>
        </authorList>
    </citation>
    <scope>NUCLEOTIDE SEQUENCE</scope>
    <source>
        <strain evidence="3">NC_groundwater_1818_Pr3_B-0.1um_66_35</strain>
    </source>
</reference>
<evidence type="ECO:0000313" key="4">
    <source>
        <dbReference type="Proteomes" id="UP000782519"/>
    </source>
</evidence>
<feature type="region of interest" description="Disordered" evidence="1">
    <location>
        <begin position="217"/>
        <end position="283"/>
    </location>
</feature>
<organism evidence="3 4">
    <name type="scientific">Rhodopseudomonas palustris</name>
    <dbReference type="NCBI Taxonomy" id="1076"/>
    <lineage>
        <taxon>Bacteria</taxon>
        <taxon>Pseudomonadati</taxon>
        <taxon>Pseudomonadota</taxon>
        <taxon>Alphaproteobacteria</taxon>
        <taxon>Hyphomicrobiales</taxon>
        <taxon>Nitrobacteraceae</taxon>
        <taxon>Rhodopseudomonas</taxon>
    </lineage>
</organism>
<dbReference type="EMBL" id="JACRJB010000015">
    <property type="protein sequence ID" value="MBI5128992.1"/>
    <property type="molecule type" value="Genomic_DNA"/>
</dbReference>
<evidence type="ECO:0000256" key="2">
    <source>
        <dbReference type="SAM" id="Phobius"/>
    </source>
</evidence>
<protein>
    <submittedName>
        <fullName evidence="3">Uncharacterized protein</fullName>
    </submittedName>
</protein>
<gene>
    <name evidence="3" type="ORF">HZA66_06090</name>
</gene>
<feature type="transmembrane region" description="Helical" evidence="2">
    <location>
        <begin position="49"/>
        <end position="67"/>
    </location>
</feature>
<feature type="compositionally biased region" description="Pro residues" evidence="1">
    <location>
        <begin position="222"/>
        <end position="235"/>
    </location>
</feature>
<feature type="transmembrane region" description="Helical" evidence="2">
    <location>
        <begin position="134"/>
        <end position="151"/>
    </location>
</feature>
<evidence type="ECO:0000256" key="1">
    <source>
        <dbReference type="SAM" id="MobiDB-lite"/>
    </source>
</evidence>
<accession>A0A933VUQ9</accession>
<sequence length="283" mass="30439">MTMLDDDTAPSRKWHSGFGGFLLRDWPYILMLLLSLGGVAYTSFTQTELYWVLLTPLFGLVCVFARWSQVEGRDEHVHLVVSQALHWAAVLLAMELMSLQVLRQVTGIAAPLSVLTLLALGTFTAGLHIRSWKVCVVGALLGVSVPAVALLQQSALLILMIVITGLVAIAVPFFWARSREPVGPSHPLYEAPAAVDEPPLTAPPAAPVAQTPLFEPIVDEPLAPPPQDEPPPVKVPPVAAADEFDPANGPLTITPGDPDKPRPAASEDEPPRPDNVRPMFGGR</sequence>